<dbReference type="Pfam" id="PF08447">
    <property type="entry name" value="PAS_3"/>
    <property type="match status" value="1"/>
</dbReference>
<dbReference type="InterPro" id="IPR000160">
    <property type="entry name" value="GGDEF_dom"/>
</dbReference>
<dbReference type="Pfam" id="PF00990">
    <property type="entry name" value="GGDEF"/>
    <property type="match status" value="1"/>
</dbReference>
<dbReference type="InterPro" id="IPR035965">
    <property type="entry name" value="PAS-like_dom_sf"/>
</dbReference>
<dbReference type="InterPro" id="IPR043128">
    <property type="entry name" value="Rev_trsase/Diguanyl_cyclase"/>
</dbReference>
<name>A0A1I4T537_9PROT</name>
<dbReference type="CDD" id="cd00130">
    <property type="entry name" value="PAS"/>
    <property type="match status" value="2"/>
</dbReference>
<gene>
    <name evidence="5" type="ORF">SAMN05421880_12917</name>
</gene>
<dbReference type="EMBL" id="FOUF01000029">
    <property type="protein sequence ID" value="SFM71737.1"/>
    <property type="molecule type" value="Genomic_DNA"/>
</dbReference>
<dbReference type="Gene3D" id="3.30.70.270">
    <property type="match status" value="1"/>
</dbReference>
<feature type="domain" description="EAL" evidence="3">
    <location>
        <begin position="492"/>
        <end position="584"/>
    </location>
</feature>
<dbReference type="SUPFAM" id="SSF55073">
    <property type="entry name" value="Nucleotide cyclase"/>
    <property type="match status" value="1"/>
</dbReference>
<dbReference type="Pfam" id="PF21352">
    <property type="entry name" value="Zn_ribbon_Thio2"/>
    <property type="match status" value="1"/>
</dbReference>
<dbReference type="Gene3D" id="3.20.20.450">
    <property type="entry name" value="EAL domain"/>
    <property type="match status" value="1"/>
</dbReference>
<protein>
    <submittedName>
        <fullName evidence="5">PAS domain S-box-containing protein/diguanylate cyclase (GGDEF) domain-containing protein</fullName>
    </submittedName>
</protein>
<dbReference type="AlphaFoldDB" id="A0A1I4T537"/>
<dbReference type="InterPro" id="IPR000014">
    <property type="entry name" value="PAS"/>
</dbReference>
<dbReference type="SUPFAM" id="SSF141868">
    <property type="entry name" value="EAL domain-like"/>
    <property type="match status" value="1"/>
</dbReference>
<dbReference type="InterPro" id="IPR013655">
    <property type="entry name" value="PAS_fold_3"/>
</dbReference>
<dbReference type="PANTHER" id="PTHR44757:SF2">
    <property type="entry name" value="BIOFILM ARCHITECTURE MAINTENANCE PROTEIN MBAA"/>
    <property type="match status" value="1"/>
</dbReference>
<evidence type="ECO:0000259" key="1">
    <source>
        <dbReference type="PROSITE" id="PS50112"/>
    </source>
</evidence>
<dbReference type="PROSITE" id="PS50883">
    <property type="entry name" value="EAL"/>
    <property type="match status" value="1"/>
</dbReference>
<evidence type="ECO:0000259" key="3">
    <source>
        <dbReference type="PROSITE" id="PS50883"/>
    </source>
</evidence>
<dbReference type="SMART" id="SM00091">
    <property type="entry name" value="PAS"/>
    <property type="match status" value="2"/>
</dbReference>
<dbReference type="PROSITE" id="PS50113">
    <property type="entry name" value="PAC"/>
    <property type="match status" value="2"/>
</dbReference>
<dbReference type="InterPro" id="IPR049299">
    <property type="entry name" value="Thio2_N"/>
</dbReference>
<reference evidence="5 6" key="1">
    <citation type="submission" date="2016-10" db="EMBL/GenBank/DDBJ databases">
        <authorList>
            <person name="de Groot N.N."/>
        </authorList>
    </citation>
    <scope>NUCLEOTIDE SEQUENCE [LARGE SCALE GENOMIC DNA]</scope>
    <source>
        <strain evidence="5 6">Nm146</strain>
    </source>
</reference>
<dbReference type="NCBIfam" id="TIGR00229">
    <property type="entry name" value="sensory_box"/>
    <property type="match status" value="2"/>
</dbReference>
<dbReference type="PROSITE" id="PS50112">
    <property type="entry name" value="PAS"/>
    <property type="match status" value="2"/>
</dbReference>
<dbReference type="PROSITE" id="PS50887">
    <property type="entry name" value="GGDEF"/>
    <property type="match status" value="1"/>
</dbReference>
<feature type="domain" description="GGDEF" evidence="4">
    <location>
        <begin position="349"/>
        <end position="483"/>
    </location>
</feature>
<dbReference type="InterPro" id="IPR001633">
    <property type="entry name" value="EAL_dom"/>
</dbReference>
<dbReference type="GO" id="GO:0003824">
    <property type="term" value="F:catalytic activity"/>
    <property type="evidence" value="ECO:0007669"/>
    <property type="project" value="UniProtKB-ARBA"/>
</dbReference>
<dbReference type="InterPro" id="IPR052155">
    <property type="entry name" value="Biofilm_reg_signaling"/>
</dbReference>
<dbReference type="SUPFAM" id="SSF55785">
    <property type="entry name" value="PYP-like sensor domain (PAS domain)"/>
    <property type="match status" value="2"/>
</dbReference>
<sequence length="584" mass="65802">MSDSLHIVCPHCQSINRVPANKLAEQPNCGRCQYPLFAGEPIELTTATVEDITDLKRVEQALNSMRLQREELASHVPGMLYQYRLRPDGSSHFPYASAKMREIYGVAPEDVVEDATPAFAALHPEDRDRVHETIQASGRSLALWHDEYRVQFPDGRVIWVEGESSPEAMPDGSILWHGYIHDVTSRRRSAEELRLAAKVFAHAGEGILVTDAQAHIVNVNRAFTVITGYAREEVLGQTPRLLQSDRYDDEFYQTVWQALLEHDYWHGELWCRRKNGSQFAALLTISAVPDIQGHIEHYAAMFSDITARKENQQQLERVAHYDLLTGLPNRLLLGDRLKQAIRQTRRRGMHLAVVFIDLDGFKKVNDQHGHAVGDKLLSVLSRRMTQVLREGDTLARLGGDEFVAVLVDLPDISISVPILDRLIEVAAQPVPIGDALCEVSASIGVSYYPQVEDIDADQLLRQADQAMYFAKQAGKNRYHVFDTEKDRTLRTRREGLDSIENALANGQFLLYFQPKVNMRTGEVLGAEALIRWQHPARGLLSPASFLPLIENHPLGIDVGKWTIEAALTQIEIWRKAGAYMSRSA</sequence>
<dbReference type="SMART" id="SM00086">
    <property type="entry name" value="PAC"/>
    <property type="match status" value="2"/>
</dbReference>
<feature type="domain" description="PAS" evidence="1">
    <location>
        <begin position="88"/>
        <end position="135"/>
    </location>
</feature>
<evidence type="ECO:0000259" key="2">
    <source>
        <dbReference type="PROSITE" id="PS50113"/>
    </source>
</evidence>
<proteinExistence type="predicted"/>
<organism evidence="5 6">
    <name type="scientific">Nitrosomonas nitrosa</name>
    <dbReference type="NCBI Taxonomy" id="52442"/>
    <lineage>
        <taxon>Bacteria</taxon>
        <taxon>Pseudomonadati</taxon>
        <taxon>Pseudomonadota</taxon>
        <taxon>Betaproteobacteria</taxon>
        <taxon>Nitrosomonadales</taxon>
        <taxon>Nitrosomonadaceae</taxon>
        <taxon>Nitrosomonas</taxon>
    </lineage>
</organism>
<dbReference type="SMART" id="SM00267">
    <property type="entry name" value="GGDEF"/>
    <property type="match status" value="1"/>
</dbReference>
<evidence type="ECO:0000313" key="5">
    <source>
        <dbReference type="EMBL" id="SFM71737.1"/>
    </source>
</evidence>
<dbReference type="InterPro" id="IPR035919">
    <property type="entry name" value="EAL_sf"/>
</dbReference>
<dbReference type="InterPro" id="IPR001610">
    <property type="entry name" value="PAC"/>
</dbReference>
<dbReference type="NCBIfam" id="TIGR00254">
    <property type="entry name" value="GGDEF"/>
    <property type="match status" value="1"/>
</dbReference>
<dbReference type="Gene3D" id="3.30.450.20">
    <property type="entry name" value="PAS domain"/>
    <property type="match status" value="2"/>
</dbReference>
<dbReference type="Proteomes" id="UP000199561">
    <property type="component" value="Unassembled WGS sequence"/>
</dbReference>
<dbReference type="Gene3D" id="2.30.30.380">
    <property type="entry name" value="Zn-finger domain of Sec23/24"/>
    <property type="match status" value="1"/>
</dbReference>
<dbReference type="STRING" id="52442.SAMN05421880_12917"/>
<evidence type="ECO:0000313" key="6">
    <source>
        <dbReference type="Proteomes" id="UP000199561"/>
    </source>
</evidence>
<dbReference type="FunFam" id="3.30.70.270:FF:000001">
    <property type="entry name" value="Diguanylate cyclase domain protein"/>
    <property type="match status" value="1"/>
</dbReference>
<dbReference type="InterPro" id="IPR029787">
    <property type="entry name" value="Nucleotide_cyclase"/>
</dbReference>
<feature type="domain" description="PAS" evidence="1">
    <location>
        <begin position="189"/>
        <end position="238"/>
    </location>
</feature>
<dbReference type="InterPro" id="IPR000700">
    <property type="entry name" value="PAS-assoc_C"/>
</dbReference>
<keyword evidence="6" id="KW-1185">Reference proteome</keyword>
<dbReference type="Pfam" id="PF13426">
    <property type="entry name" value="PAS_9"/>
    <property type="match status" value="1"/>
</dbReference>
<dbReference type="PANTHER" id="PTHR44757">
    <property type="entry name" value="DIGUANYLATE CYCLASE DGCP"/>
    <property type="match status" value="1"/>
</dbReference>
<feature type="domain" description="PAC" evidence="2">
    <location>
        <begin position="265"/>
        <end position="317"/>
    </location>
</feature>
<dbReference type="Pfam" id="PF00563">
    <property type="entry name" value="EAL"/>
    <property type="match status" value="1"/>
</dbReference>
<evidence type="ECO:0000259" key="4">
    <source>
        <dbReference type="PROSITE" id="PS50887"/>
    </source>
</evidence>
<dbReference type="RefSeq" id="WP_218143475.1">
    <property type="nucleotide sequence ID" value="NZ_FOUF01000029.1"/>
</dbReference>
<dbReference type="CDD" id="cd01949">
    <property type="entry name" value="GGDEF"/>
    <property type="match status" value="1"/>
</dbReference>
<accession>A0A1I4T537</accession>
<dbReference type="CDD" id="cd01948">
    <property type="entry name" value="EAL"/>
    <property type="match status" value="1"/>
</dbReference>
<feature type="domain" description="PAC" evidence="2">
    <location>
        <begin position="144"/>
        <end position="195"/>
    </location>
</feature>